<accession>A0ABR4E9T1</accession>
<evidence type="ECO:0000256" key="2">
    <source>
        <dbReference type="ARBA" id="ARBA00022840"/>
    </source>
</evidence>
<dbReference type="InterPro" id="IPR027417">
    <property type="entry name" value="P-loop_NTPase"/>
</dbReference>
<dbReference type="InterPro" id="IPR050173">
    <property type="entry name" value="ABC_transporter_C-like"/>
</dbReference>
<reference evidence="3 4" key="1">
    <citation type="submission" date="2024-03" db="EMBL/GenBank/DDBJ databases">
        <title>A high-quality draft genome sequence of Diaporthe vaccinii, a causative agent of upright dieback and viscid rot disease in cranberry plants.</title>
        <authorList>
            <person name="Sarrasin M."/>
            <person name="Lang B.F."/>
            <person name="Burger G."/>
        </authorList>
    </citation>
    <scope>NUCLEOTIDE SEQUENCE [LARGE SCALE GENOMIC DNA]</scope>
    <source>
        <strain evidence="3 4">IS7</strain>
    </source>
</reference>
<protein>
    <submittedName>
        <fullName evidence="3">Uncharacterized protein</fullName>
    </submittedName>
</protein>
<dbReference type="PANTHER" id="PTHR24223:SF345">
    <property type="entry name" value="ABC MULTIDRUG TRANSPORTER (EUROFUNG)"/>
    <property type="match status" value="1"/>
</dbReference>
<evidence type="ECO:0000256" key="1">
    <source>
        <dbReference type="ARBA" id="ARBA00022741"/>
    </source>
</evidence>
<keyword evidence="1" id="KW-0547">Nucleotide-binding</keyword>
<name>A0ABR4E9T1_9PEZI</name>
<dbReference type="PANTHER" id="PTHR24223">
    <property type="entry name" value="ATP-BINDING CASSETTE SUB-FAMILY C"/>
    <property type="match status" value="1"/>
</dbReference>
<proteinExistence type="predicted"/>
<gene>
    <name evidence="3" type="ORF">FJTKL_13584</name>
</gene>
<evidence type="ECO:0000313" key="4">
    <source>
        <dbReference type="Proteomes" id="UP001600888"/>
    </source>
</evidence>
<organism evidence="3 4">
    <name type="scientific">Diaporthe vaccinii</name>
    <dbReference type="NCBI Taxonomy" id="105482"/>
    <lineage>
        <taxon>Eukaryota</taxon>
        <taxon>Fungi</taxon>
        <taxon>Dikarya</taxon>
        <taxon>Ascomycota</taxon>
        <taxon>Pezizomycotina</taxon>
        <taxon>Sordariomycetes</taxon>
        <taxon>Sordariomycetidae</taxon>
        <taxon>Diaporthales</taxon>
        <taxon>Diaporthaceae</taxon>
        <taxon>Diaporthe</taxon>
        <taxon>Diaporthe eres species complex</taxon>
    </lineage>
</organism>
<dbReference type="SUPFAM" id="SSF52540">
    <property type="entry name" value="P-loop containing nucleoside triphosphate hydrolases"/>
    <property type="match status" value="1"/>
</dbReference>
<keyword evidence="2" id="KW-0067">ATP-binding</keyword>
<dbReference type="Gene3D" id="3.40.50.300">
    <property type="entry name" value="P-loop containing nucleotide triphosphate hydrolases"/>
    <property type="match status" value="1"/>
</dbReference>
<keyword evidence="4" id="KW-1185">Reference proteome</keyword>
<dbReference type="EMBL" id="JBAWTH010000078">
    <property type="protein sequence ID" value="KAL2279201.1"/>
    <property type="molecule type" value="Genomic_DNA"/>
</dbReference>
<comment type="caution">
    <text evidence="3">The sequence shown here is derived from an EMBL/GenBank/DDBJ whole genome shotgun (WGS) entry which is preliminary data.</text>
</comment>
<dbReference type="Proteomes" id="UP001600888">
    <property type="component" value="Unassembled WGS sequence"/>
</dbReference>
<sequence>MPQDMVFLAGGESFKTALDPYSRNSDEECQFALEQVGLWSIIQSSGGLRAEMTKDVFSQGQKQLFSLAIAIMRARPRQGNGSRGGILLLDEVTASVDRETEQTMVDVIMEVFADYTVVAVTHSLESIAGFDRVFALGNGRVIKEGAPHSKTQGSPLE</sequence>
<evidence type="ECO:0000313" key="3">
    <source>
        <dbReference type="EMBL" id="KAL2279201.1"/>
    </source>
</evidence>